<keyword evidence="2" id="KW-1185">Reference proteome</keyword>
<dbReference type="EMBL" id="JADYXP020000003">
    <property type="protein sequence ID" value="KAL0127759.1"/>
    <property type="molecule type" value="Genomic_DNA"/>
</dbReference>
<proteinExistence type="predicted"/>
<dbReference type="AlphaFoldDB" id="A0AAW2GL14"/>
<sequence length="139" mass="15900">MVSVTINVLLQKNSNFFVKLSNNIFLLLRQINPTSSGFNALKKSVSLISFLSMSTKMMAQRDGPEMKERFRLRTNATSKLHSLRPRLFLNFDPRNGGYEIRRRKMLPISRDRTSQQPPANGGYSFNGISWNILGVNIYS</sequence>
<gene>
    <name evidence="1" type="ORF">PUN28_003179</name>
</gene>
<evidence type="ECO:0000313" key="2">
    <source>
        <dbReference type="Proteomes" id="UP001430953"/>
    </source>
</evidence>
<reference evidence="1 2" key="1">
    <citation type="submission" date="2023-03" db="EMBL/GenBank/DDBJ databases">
        <title>High recombination rates correlate with genetic variation in Cardiocondyla obscurior ants.</title>
        <authorList>
            <person name="Errbii M."/>
        </authorList>
    </citation>
    <scope>NUCLEOTIDE SEQUENCE [LARGE SCALE GENOMIC DNA]</scope>
    <source>
        <strain evidence="1">Alpha-2009</strain>
        <tissue evidence="1">Whole body</tissue>
    </source>
</reference>
<name>A0AAW2GL14_9HYME</name>
<evidence type="ECO:0000313" key="1">
    <source>
        <dbReference type="EMBL" id="KAL0127759.1"/>
    </source>
</evidence>
<dbReference type="Proteomes" id="UP001430953">
    <property type="component" value="Unassembled WGS sequence"/>
</dbReference>
<accession>A0AAW2GL14</accession>
<comment type="caution">
    <text evidence="1">The sequence shown here is derived from an EMBL/GenBank/DDBJ whole genome shotgun (WGS) entry which is preliminary data.</text>
</comment>
<protein>
    <submittedName>
        <fullName evidence="1">Uncharacterized protein</fullName>
    </submittedName>
</protein>
<organism evidence="1 2">
    <name type="scientific">Cardiocondyla obscurior</name>
    <dbReference type="NCBI Taxonomy" id="286306"/>
    <lineage>
        <taxon>Eukaryota</taxon>
        <taxon>Metazoa</taxon>
        <taxon>Ecdysozoa</taxon>
        <taxon>Arthropoda</taxon>
        <taxon>Hexapoda</taxon>
        <taxon>Insecta</taxon>
        <taxon>Pterygota</taxon>
        <taxon>Neoptera</taxon>
        <taxon>Endopterygota</taxon>
        <taxon>Hymenoptera</taxon>
        <taxon>Apocrita</taxon>
        <taxon>Aculeata</taxon>
        <taxon>Formicoidea</taxon>
        <taxon>Formicidae</taxon>
        <taxon>Myrmicinae</taxon>
        <taxon>Cardiocondyla</taxon>
    </lineage>
</organism>